<proteinExistence type="inferred from homology"/>
<organism evidence="7 8">
    <name type="scientific">Thomasclavelia spiroformis</name>
    <dbReference type="NCBI Taxonomy" id="29348"/>
    <lineage>
        <taxon>Bacteria</taxon>
        <taxon>Bacillati</taxon>
        <taxon>Bacillota</taxon>
        <taxon>Erysipelotrichia</taxon>
        <taxon>Erysipelotrichales</taxon>
        <taxon>Coprobacillaceae</taxon>
        <taxon>Thomasclavelia</taxon>
    </lineage>
</organism>
<evidence type="ECO:0000256" key="3">
    <source>
        <dbReference type="ARBA" id="ARBA00022729"/>
    </source>
</evidence>
<feature type="domain" description="SpaA-like prealbumin fold" evidence="6">
    <location>
        <begin position="327"/>
        <end position="422"/>
    </location>
</feature>
<reference evidence="7" key="2">
    <citation type="submission" date="2021-09" db="EMBL/GenBank/DDBJ databases">
        <authorList>
            <person name="Gilroy R."/>
        </authorList>
    </citation>
    <scope>NUCLEOTIDE SEQUENCE</scope>
    <source>
        <strain evidence="7">CHK193-16274</strain>
    </source>
</reference>
<name>A0A921GBT7_9FIRM</name>
<dbReference type="PANTHER" id="PTHR36108:SF13">
    <property type="entry name" value="COLOSSIN-B-RELATED"/>
    <property type="match status" value="1"/>
</dbReference>
<evidence type="ECO:0000313" key="7">
    <source>
        <dbReference type="EMBL" id="HJF39599.1"/>
    </source>
</evidence>
<keyword evidence="4" id="KW-0472">Membrane</keyword>
<gene>
    <name evidence="7" type="ORF">K8V91_01630</name>
</gene>
<dbReference type="PANTHER" id="PTHR36108">
    <property type="entry name" value="COLOSSIN-B-RELATED"/>
    <property type="match status" value="1"/>
</dbReference>
<keyword evidence="4" id="KW-1133">Transmembrane helix</keyword>
<feature type="domain" description="SpaA-like prealbumin fold" evidence="6">
    <location>
        <begin position="568"/>
        <end position="670"/>
    </location>
</feature>
<evidence type="ECO:0000313" key="8">
    <source>
        <dbReference type="Proteomes" id="UP000749320"/>
    </source>
</evidence>
<dbReference type="InterPro" id="IPR013783">
    <property type="entry name" value="Ig-like_fold"/>
</dbReference>
<feature type="transmembrane region" description="Helical" evidence="4">
    <location>
        <begin position="814"/>
        <end position="833"/>
    </location>
</feature>
<dbReference type="InterPro" id="IPR041033">
    <property type="entry name" value="SpaA_PFL_dom_1"/>
</dbReference>
<evidence type="ECO:0000256" key="5">
    <source>
        <dbReference type="SAM" id="SignalP"/>
    </source>
</evidence>
<feature type="signal peptide" evidence="5">
    <location>
        <begin position="1"/>
        <end position="29"/>
    </location>
</feature>
<evidence type="ECO:0000256" key="2">
    <source>
        <dbReference type="ARBA" id="ARBA00022525"/>
    </source>
</evidence>
<comment type="caution">
    <text evidence="7">The sequence shown here is derived from an EMBL/GenBank/DDBJ whole genome shotgun (WGS) entry which is preliminary data.</text>
</comment>
<dbReference type="EMBL" id="DYWV01000055">
    <property type="protein sequence ID" value="HJF39599.1"/>
    <property type="molecule type" value="Genomic_DNA"/>
</dbReference>
<dbReference type="Pfam" id="PF17802">
    <property type="entry name" value="SpaA"/>
    <property type="match status" value="3"/>
</dbReference>
<reference evidence="7" key="1">
    <citation type="journal article" date="2021" name="PeerJ">
        <title>Extensive microbial diversity within the chicken gut microbiome revealed by metagenomics and culture.</title>
        <authorList>
            <person name="Gilroy R."/>
            <person name="Ravi A."/>
            <person name="Getino M."/>
            <person name="Pursley I."/>
            <person name="Horton D.L."/>
            <person name="Alikhan N.F."/>
            <person name="Baker D."/>
            <person name="Gharbi K."/>
            <person name="Hall N."/>
            <person name="Watson M."/>
            <person name="Adriaenssens E.M."/>
            <person name="Foster-Nyarko E."/>
            <person name="Jarju S."/>
            <person name="Secka A."/>
            <person name="Antonio M."/>
            <person name="Oren A."/>
            <person name="Chaudhuri R.R."/>
            <person name="La Ragione R."/>
            <person name="Hildebrand F."/>
            <person name="Pallen M.J."/>
        </authorList>
    </citation>
    <scope>NUCLEOTIDE SEQUENCE</scope>
    <source>
        <strain evidence="7">CHK193-16274</strain>
    </source>
</reference>
<accession>A0A921GBT7</accession>
<evidence type="ECO:0000256" key="4">
    <source>
        <dbReference type="SAM" id="Phobius"/>
    </source>
</evidence>
<dbReference type="AlphaFoldDB" id="A0A921GBT7"/>
<comment type="similarity">
    <text evidence="1">Belongs to the serine-aspartate repeat-containing protein (SDr) family.</text>
</comment>
<keyword evidence="2" id="KW-0964">Secreted</keyword>
<evidence type="ECO:0000256" key="1">
    <source>
        <dbReference type="ARBA" id="ARBA00007257"/>
    </source>
</evidence>
<dbReference type="Proteomes" id="UP000749320">
    <property type="component" value="Unassembled WGS sequence"/>
</dbReference>
<dbReference type="RefSeq" id="WP_191375997.1">
    <property type="nucleotide sequence ID" value="NZ_CAJFOD010000052.1"/>
</dbReference>
<feature type="chain" id="PRO_5037042399" evidence="5">
    <location>
        <begin position="30"/>
        <end position="842"/>
    </location>
</feature>
<keyword evidence="4" id="KW-0812">Transmembrane</keyword>
<protein>
    <submittedName>
        <fullName evidence="7">Prealbumin-like fold domain-containing protein</fullName>
    </submittedName>
</protein>
<evidence type="ECO:0000259" key="6">
    <source>
        <dbReference type="Pfam" id="PF17802"/>
    </source>
</evidence>
<keyword evidence="3 5" id="KW-0732">Signal</keyword>
<dbReference type="Gene3D" id="2.60.40.10">
    <property type="entry name" value="Immunoglobulins"/>
    <property type="match status" value="3"/>
</dbReference>
<sequence>MHRIKKLFILQLAVILVFSVITVMSSADANIPQGPIDNVDKDNGVNQIMEAGVEDKNFATAIYDSFVSANYFGDETKDVRQILGEYEGAIDAANRGIKSIYGIEWLKNATSIDLSNHPNAPTRNEIGDLMPLSIEYIMQIAGITESEATRWYREEHNDNLEIDLSGNPISNYKECGGKLLIRINEDNVASFGGYYLNAIKTGAVDWSVDLKVDTPEIYKNDQRVKFSKDPLITQILANVTTVNNDIAINYDAFDNDIFEVDNIKHSGRVVAMLGVPTQGGIAFFKYLNYEGGGAINRDIITYSYGTNFMSRIYMPVGANKTFKTNVKVTKSATSDNSGKKVVGAKYHLYYNDDDQDYENDELVSDKIYITDENGEFYVDDNLGVGEYYLKEFEAPEGFLINENPIFFNITADKTTISVTGGDKDLNINAGDIEEDPNTVYIDRYSNDVEVSINVDPDYAADPNYKLENIELTYFDRERQEFITLNVTGPDANTPFASPEEAAKWVTDWINSNKGNEENPGIIDGQVTINAHFTHNKELQTSDPRPTMDVEFDKASRDFDENGDLNLSSLPGATFKLECMHKHTEKCKDKNGGYTNCTDPHTDDPKYLTDEGCSWTSEAISDSEGKVRFTKLNTGKYKMKETTVPDGYLPTETTWILTVDAINNTFEIVVDSTDDNSDLIGNQDDGYTIVNETYNIKVIKIDAETNEKLVGAEFGLFKKEANGEWSSEPIQTSITNEHGLAFFEKLSEGEYKIKELTAPPGYEIITEEVVFKLPFEYLSKDLNGVENTFSSDSKTITFTISNKVGFNLPKTGAGITARIAAIGIVIMGITVILLKKTRKIEKG</sequence>
<feature type="domain" description="SpaA-like prealbumin fold" evidence="6">
    <location>
        <begin position="694"/>
        <end position="772"/>
    </location>
</feature>